<proteinExistence type="predicted"/>
<keyword evidence="1" id="KW-0812">Transmembrane</keyword>
<keyword evidence="1" id="KW-0472">Membrane</keyword>
<protein>
    <submittedName>
        <fullName evidence="3">Unannotated protein</fullName>
    </submittedName>
</protein>
<accession>A0A6J6H7T9</accession>
<dbReference type="InterPro" id="IPR025327">
    <property type="entry name" value="DUF4233"/>
</dbReference>
<evidence type="ECO:0000313" key="3">
    <source>
        <dbReference type="EMBL" id="CAB4609601.1"/>
    </source>
</evidence>
<sequence>MKPKSTQRALGSIVLAFQSFAVFFATLVSFGLKVADGPTVWIVGLSLAVVTVVLPGVLGRPGSYAVGWALQIALLVLSIAIATFNGAGIFFVIIQVIFMGLWIWGMVAGSTVDAARRAWMRENGQDPDATPEIFVIESEKN</sequence>
<organism evidence="3">
    <name type="scientific">freshwater metagenome</name>
    <dbReference type="NCBI Taxonomy" id="449393"/>
    <lineage>
        <taxon>unclassified sequences</taxon>
        <taxon>metagenomes</taxon>
        <taxon>ecological metagenomes</taxon>
    </lineage>
</organism>
<name>A0A6J6H7T9_9ZZZZ</name>
<dbReference type="Pfam" id="PF14017">
    <property type="entry name" value="DUF4233"/>
    <property type="match status" value="1"/>
</dbReference>
<feature type="transmembrane region" description="Helical" evidence="1">
    <location>
        <begin position="12"/>
        <end position="32"/>
    </location>
</feature>
<reference evidence="3" key="1">
    <citation type="submission" date="2020-05" db="EMBL/GenBank/DDBJ databases">
        <authorList>
            <person name="Chiriac C."/>
            <person name="Salcher M."/>
            <person name="Ghai R."/>
            <person name="Kavagutti S V."/>
        </authorList>
    </citation>
    <scope>NUCLEOTIDE SEQUENCE</scope>
</reference>
<dbReference type="EMBL" id="CAEZSH010000026">
    <property type="protein sequence ID" value="CAB4534536.1"/>
    <property type="molecule type" value="Genomic_DNA"/>
</dbReference>
<feature type="transmembrane region" description="Helical" evidence="1">
    <location>
        <begin position="65"/>
        <end position="84"/>
    </location>
</feature>
<evidence type="ECO:0000256" key="1">
    <source>
        <dbReference type="SAM" id="Phobius"/>
    </source>
</evidence>
<feature type="transmembrane region" description="Helical" evidence="1">
    <location>
        <begin position="90"/>
        <end position="112"/>
    </location>
</feature>
<keyword evidence="1" id="KW-1133">Transmembrane helix</keyword>
<gene>
    <name evidence="2" type="ORF">UFOPK1410_00360</name>
    <name evidence="3" type="ORF">UFOPK1855_00327</name>
</gene>
<feature type="transmembrane region" description="Helical" evidence="1">
    <location>
        <begin position="38"/>
        <end position="58"/>
    </location>
</feature>
<dbReference type="EMBL" id="CAEZUW010000035">
    <property type="protein sequence ID" value="CAB4609601.1"/>
    <property type="molecule type" value="Genomic_DNA"/>
</dbReference>
<dbReference type="AlphaFoldDB" id="A0A6J6H7T9"/>
<evidence type="ECO:0000313" key="2">
    <source>
        <dbReference type="EMBL" id="CAB4534536.1"/>
    </source>
</evidence>